<name>A0A1X7I2B2_9FLAO</name>
<keyword evidence="4" id="KW-1185">Reference proteome</keyword>
<organism evidence="3 4">
    <name type="scientific">Arenibacter troitsensis</name>
    <dbReference type="NCBI Taxonomy" id="188872"/>
    <lineage>
        <taxon>Bacteria</taxon>
        <taxon>Pseudomonadati</taxon>
        <taxon>Bacteroidota</taxon>
        <taxon>Flavobacteriia</taxon>
        <taxon>Flavobacteriales</taxon>
        <taxon>Flavobacteriaceae</taxon>
        <taxon>Arenibacter</taxon>
    </lineage>
</organism>
<accession>A0A1X7I2B2</accession>
<dbReference type="InterPro" id="IPR011006">
    <property type="entry name" value="CheY-like_superfamily"/>
</dbReference>
<dbReference type="GO" id="GO:0000160">
    <property type="term" value="P:phosphorelay signal transduction system"/>
    <property type="evidence" value="ECO:0007669"/>
    <property type="project" value="InterPro"/>
</dbReference>
<dbReference type="SUPFAM" id="SSF52172">
    <property type="entry name" value="CheY-like"/>
    <property type="match status" value="1"/>
</dbReference>
<evidence type="ECO:0000313" key="4">
    <source>
        <dbReference type="Proteomes" id="UP000193420"/>
    </source>
</evidence>
<dbReference type="SMART" id="SM00448">
    <property type="entry name" value="REC"/>
    <property type="match status" value="1"/>
</dbReference>
<dbReference type="OrthoDB" id="673128at2"/>
<evidence type="ECO:0000259" key="2">
    <source>
        <dbReference type="PROSITE" id="PS50110"/>
    </source>
</evidence>
<protein>
    <submittedName>
        <fullName evidence="3">CheY chemotaxis protein or a CheY-like REC (Receiver) domain</fullName>
    </submittedName>
</protein>
<sequence length="140" mass="15852">MKIETVCIIDDDPIFVYGTKILLNYNSSFGSSVIVNEDGKEALDNLTSMVRSGEKLPDVIFLDLNMPIMDGWEFLDEFVKLPIKNKPRVYIVSSSIDNQDIEKAKTYEIVKDFIVKPLSDSILTDLFKTIETEGLHNTSL</sequence>
<gene>
    <name evidence="3" type="ORF">SAMN03080602_00342</name>
</gene>
<keyword evidence="1" id="KW-0597">Phosphoprotein</keyword>
<dbReference type="PROSITE" id="PS50110">
    <property type="entry name" value="RESPONSE_REGULATORY"/>
    <property type="match status" value="1"/>
</dbReference>
<dbReference type="Proteomes" id="UP000193420">
    <property type="component" value="Unassembled WGS sequence"/>
</dbReference>
<dbReference type="AlphaFoldDB" id="A0A1X7I2B2"/>
<feature type="modified residue" description="4-aspartylphosphate" evidence="1">
    <location>
        <position position="63"/>
    </location>
</feature>
<dbReference type="STRING" id="188872.SAMN03080602_00342"/>
<dbReference type="EMBL" id="FXAO01000001">
    <property type="protein sequence ID" value="SMG08481.1"/>
    <property type="molecule type" value="Genomic_DNA"/>
</dbReference>
<dbReference type="InterPro" id="IPR001789">
    <property type="entry name" value="Sig_transdc_resp-reg_receiver"/>
</dbReference>
<evidence type="ECO:0000313" key="3">
    <source>
        <dbReference type="EMBL" id="SMG08481.1"/>
    </source>
</evidence>
<dbReference type="Gene3D" id="3.40.50.2300">
    <property type="match status" value="1"/>
</dbReference>
<dbReference type="Pfam" id="PF00072">
    <property type="entry name" value="Response_reg"/>
    <property type="match status" value="1"/>
</dbReference>
<dbReference type="InterPro" id="IPR052893">
    <property type="entry name" value="TCS_response_regulator"/>
</dbReference>
<reference evidence="4" key="1">
    <citation type="submission" date="2017-04" db="EMBL/GenBank/DDBJ databases">
        <authorList>
            <person name="Varghese N."/>
            <person name="Submissions S."/>
        </authorList>
    </citation>
    <scope>NUCLEOTIDE SEQUENCE [LARGE SCALE GENOMIC DNA]</scope>
    <source>
        <strain evidence="4">DSM 19835</strain>
    </source>
</reference>
<evidence type="ECO:0000256" key="1">
    <source>
        <dbReference type="PROSITE-ProRule" id="PRU00169"/>
    </source>
</evidence>
<feature type="domain" description="Response regulatory" evidence="2">
    <location>
        <begin position="5"/>
        <end position="131"/>
    </location>
</feature>
<dbReference type="PANTHER" id="PTHR44520:SF2">
    <property type="entry name" value="RESPONSE REGULATOR RCP1"/>
    <property type="match status" value="1"/>
</dbReference>
<dbReference type="PANTHER" id="PTHR44520">
    <property type="entry name" value="RESPONSE REGULATOR RCP1-RELATED"/>
    <property type="match status" value="1"/>
</dbReference>
<proteinExistence type="predicted"/>
<dbReference type="RefSeq" id="WP_085495569.1">
    <property type="nucleotide sequence ID" value="NZ_FXAO01000001.1"/>
</dbReference>